<dbReference type="PANTHER" id="PTHR38434">
    <property type="entry name" value="BLL2549 PROTEIN"/>
    <property type="match status" value="1"/>
</dbReference>
<feature type="transmembrane region" description="Helical" evidence="2">
    <location>
        <begin position="326"/>
        <end position="346"/>
    </location>
</feature>
<feature type="transmembrane region" description="Helical" evidence="2">
    <location>
        <begin position="278"/>
        <end position="295"/>
    </location>
</feature>
<feature type="transmembrane region" description="Helical" evidence="2">
    <location>
        <begin position="722"/>
        <end position="742"/>
    </location>
</feature>
<proteinExistence type="predicted"/>
<feature type="transmembrane region" description="Helical" evidence="2">
    <location>
        <begin position="762"/>
        <end position="780"/>
    </location>
</feature>
<dbReference type="Pfam" id="PF10101">
    <property type="entry name" value="DUF2339"/>
    <property type="match status" value="2"/>
</dbReference>
<feature type="transmembrane region" description="Helical" evidence="2">
    <location>
        <begin position="157"/>
        <end position="174"/>
    </location>
</feature>
<dbReference type="EMBL" id="CP016415">
    <property type="protein sequence ID" value="ANU38908.1"/>
    <property type="molecule type" value="Genomic_DNA"/>
</dbReference>
<keyword evidence="2" id="KW-1133">Transmembrane helix</keyword>
<organism evidence="3 4">
    <name type="scientific">Vibrio scophthalmi</name>
    <dbReference type="NCBI Taxonomy" id="45658"/>
    <lineage>
        <taxon>Bacteria</taxon>
        <taxon>Pseudomonadati</taxon>
        <taxon>Pseudomonadota</taxon>
        <taxon>Gammaproteobacteria</taxon>
        <taxon>Vibrionales</taxon>
        <taxon>Vibrionaceae</taxon>
        <taxon>Vibrio</taxon>
    </lineage>
</organism>
<name>A0A1C7FGL5_9VIBR</name>
<evidence type="ECO:0000313" key="3">
    <source>
        <dbReference type="EMBL" id="ANU38908.1"/>
    </source>
</evidence>
<feature type="transmembrane region" description="Helical" evidence="2">
    <location>
        <begin position="880"/>
        <end position="900"/>
    </location>
</feature>
<dbReference type="Proteomes" id="UP000092528">
    <property type="component" value="Chromosome 2"/>
</dbReference>
<dbReference type="PATRIC" id="fig|45658.7.peg.3839"/>
<feature type="transmembrane region" description="Helical" evidence="2">
    <location>
        <begin position="186"/>
        <end position="207"/>
    </location>
</feature>
<feature type="transmembrane region" description="Helical" evidence="2">
    <location>
        <begin position="854"/>
        <end position="874"/>
    </location>
</feature>
<evidence type="ECO:0000256" key="2">
    <source>
        <dbReference type="SAM" id="Phobius"/>
    </source>
</evidence>
<evidence type="ECO:0000256" key="1">
    <source>
        <dbReference type="SAM" id="MobiDB-lite"/>
    </source>
</evidence>
<feature type="region of interest" description="Disordered" evidence="1">
    <location>
        <begin position="47"/>
        <end position="100"/>
    </location>
</feature>
<feature type="transmembrane region" description="Helical" evidence="2">
    <location>
        <begin position="301"/>
        <end position="319"/>
    </location>
</feature>
<dbReference type="GeneID" id="96874077"/>
<feature type="transmembrane region" description="Helical" evidence="2">
    <location>
        <begin position="466"/>
        <end position="487"/>
    </location>
</feature>
<feature type="transmembrane region" description="Helical" evidence="2">
    <location>
        <begin position="629"/>
        <end position="646"/>
    </location>
</feature>
<evidence type="ECO:0000313" key="4">
    <source>
        <dbReference type="Proteomes" id="UP000092528"/>
    </source>
</evidence>
<feature type="compositionally biased region" description="Polar residues" evidence="1">
    <location>
        <begin position="88"/>
        <end position="100"/>
    </location>
</feature>
<feature type="transmembrane region" description="Helical" evidence="2">
    <location>
        <begin position="228"/>
        <end position="248"/>
    </location>
</feature>
<feature type="transmembrane region" description="Helical" evidence="2">
    <location>
        <begin position="499"/>
        <end position="517"/>
    </location>
</feature>
<accession>A0A1C7FGL5</accession>
<feature type="transmembrane region" description="Helical" evidence="2">
    <location>
        <begin position="254"/>
        <end position="271"/>
    </location>
</feature>
<keyword evidence="2" id="KW-0472">Membrane</keyword>
<keyword evidence="2" id="KW-0812">Transmembrane</keyword>
<dbReference type="InterPro" id="IPR014600">
    <property type="entry name" value="UCP035905_mem"/>
</dbReference>
<dbReference type="RefSeq" id="WP_065546553.1">
    <property type="nucleotide sequence ID" value="NZ_CP016415.1"/>
</dbReference>
<sequence>MELLVVVLGLAVIATPIIALVAFLKVQSLERQVSILTQKVAELRSVGVNSSSSEVHHENSASNTMHDIAAEPSNTKSQTQTDDKPSIAQATTHSHLEQPQSDYSSIANEPLIVVNPDSGLPLPPTKLKPRSPQTKVNTSDVVTQLFDRWLAHVKENWLVWVGGVAMVIGVAYLIETVGTNFTIPLFARVLIAILLSCSMIGLGEWLHRKITAIDGEFLHQKADAYIPAAVYGAGMSGLYGTVIFSAVIHAFLPPALALGLMAILAAAALALTQRLGPLMAVLGLFGGYTAPIWIGGTEPNFILLSCYITSISIAGMWVQQLTRIPWLTYGIIALHSLWLFAIAYALPQADLLLWFVLFVPVSCYLLVFVPQLGWSLGFQCHYRTRPPFFNATIPAAILATLSAFLLDKTPVLGWWSLIYFVLPVLLLIFPACRRGRAPRSFAWVNVVAALSIIVTALMLMESQPDIIVGILVVSGELILLLLLRTIMQYERGDKSRVSGWQAVILAPLLVVLSLFYIDHYQPEYRLTTTFFAVVFMLLLAWLAIKFVALRANLSVAIHALLLTIGIIYSAGGELTLFIAAQMLLMAMQVQRNWLAPNLAAFKALGSLLVVRLSLLPFFPELQTLATPQWSWLLLTIVPSVLVFAWIRHMLRQRQHGIAEWFDAAMLHLLVILIFAQTNYLLLGYFNFLYQFEFENIAIFAGQSLALMGVYQFKAYHSQSLHFFYRCYSLLLLAVAVLCAVILNTVFQPFTSLYVLGSDWPVLNWLSVGWLVPALILVVIARLQLYPNRTREVFGAAATLMLLWVMYSIRQFWQQGPLTLDMPTSMAELFSYSVALILLGVAITYYALQHEQRILQSIGFAMLGVAACKVFLWDAAALEGLWRAISFMGLGGCLIGLGWLFQRLQIKTAEREKL</sequence>
<dbReference type="STRING" id="45658.VSVS12_03369"/>
<dbReference type="AlphaFoldDB" id="A0A1C7FGL5"/>
<reference evidence="3 4" key="1">
    <citation type="submission" date="2016-07" db="EMBL/GenBank/DDBJ databases">
        <title>Genome sequencing of Vibrio scophthalmi strain VS-05, an isolated from Paralichthys olivaceus.</title>
        <authorList>
            <person name="Han H.-J."/>
        </authorList>
    </citation>
    <scope>NUCLEOTIDE SEQUENCE [LARGE SCALE GENOMIC DNA]</scope>
    <source>
        <strain evidence="3 4">VS-05</strain>
    </source>
</reference>
<feature type="transmembrane region" description="Helical" evidence="2">
    <location>
        <begin position="441"/>
        <end position="460"/>
    </location>
</feature>
<gene>
    <name evidence="3" type="ORF">VSVS05_03872</name>
</gene>
<feature type="transmembrane region" description="Helical" evidence="2">
    <location>
        <begin position="352"/>
        <end position="376"/>
    </location>
</feature>
<feature type="transmembrane region" description="Helical" evidence="2">
    <location>
        <begin position="792"/>
        <end position="808"/>
    </location>
</feature>
<keyword evidence="4" id="KW-1185">Reference proteome</keyword>
<feature type="transmembrane region" description="Helical" evidence="2">
    <location>
        <begin position="529"/>
        <end position="548"/>
    </location>
</feature>
<feature type="transmembrane region" description="Helical" evidence="2">
    <location>
        <begin position="666"/>
        <end position="687"/>
    </location>
</feature>
<dbReference type="InterPro" id="IPR019286">
    <property type="entry name" value="DUF2339_TM"/>
</dbReference>
<dbReference type="PIRSF" id="PIRSF035905">
    <property type="entry name" value="UCP035905_mp"/>
    <property type="match status" value="1"/>
</dbReference>
<dbReference type="PANTHER" id="PTHR38434:SF1">
    <property type="entry name" value="BLL2549 PROTEIN"/>
    <property type="match status" value="1"/>
</dbReference>
<feature type="transmembrane region" description="Helical" evidence="2">
    <location>
        <begin position="6"/>
        <end position="24"/>
    </location>
</feature>
<feature type="transmembrane region" description="Helical" evidence="2">
    <location>
        <begin position="412"/>
        <end position="429"/>
    </location>
</feature>
<protein>
    <submittedName>
        <fullName evidence="3">Uncharacterized protein</fullName>
    </submittedName>
</protein>
<feature type="transmembrane region" description="Helical" evidence="2">
    <location>
        <begin position="828"/>
        <end position="847"/>
    </location>
</feature>
<feature type="transmembrane region" description="Helical" evidence="2">
    <location>
        <begin position="693"/>
        <end position="710"/>
    </location>
</feature>
<feature type="transmembrane region" description="Helical" evidence="2">
    <location>
        <begin position="560"/>
        <end position="584"/>
    </location>
</feature>
<feature type="transmembrane region" description="Helical" evidence="2">
    <location>
        <begin position="388"/>
        <end position="406"/>
    </location>
</feature>